<gene>
    <name evidence="1" type="primary">4</name>
    <name evidence="1" type="ORF">SEA_PINEAPPLEPIZZA_4</name>
</gene>
<proteinExistence type="predicted"/>
<organism evidence="1 2">
    <name type="scientific">Microbacterium phage PineapplePizza</name>
    <dbReference type="NCBI Taxonomy" id="2927268"/>
    <lineage>
        <taxon>Viruses</taxon>
        <taxon>Duplodnaviria</taxon>
        <taxon>Heunggongvirae</taxon>
        <taxon>Uroviricota</taxon>
        <taxon>Caudoviricetes</taxon>
        <taxon>Amherstvirus</taxon>
        <taxon>Amherstvirus pineapplepizza</taxon>
    </lineage>
</organism>
<accession>A0A976YCI6</accession>
<keyword evidence="2" id="KW-1185">Reference proteome</keyword>
<sequence length="255" mass="28949">MVLPIVAAARAAAAKKHKAAIAKVSRLKKQGVDIAGTEFDPRKSWDIVKRYNTKQLNAYMERLDQFNLRTRKFTALADRQPITQHVWNQFKKSEQRVNEVRNKILEAYGNLTPPDSTTSIADRMAKHSEANPSSIFSKRDAQRQNITNADSLRKLKEFNERNADPDYQAKRLTSARTSAGKMLDEYGDEDLSSLVGTLSDEQFDVLWNHTNFRDNLIHGYATKLGKEGGRAKNQIVEDELDRARDLADWASALEV</sequence>
<dbReference type="EMBL" id="ON724010">
    <property type="protein sequence ID" value="UVF60412.1"/>
    <property type="molecule type" value="Genomic_DNA"/>
</dbReference>
<evidence type="ECO:0000313" key="2">
    <source>
        <dbReference type="Proteomes" id="UP001059969"/>
    </source>
</evidence>
<dbReference type="Proteomes" id="UP001059969">
    <property type="component" value="Segment"/>
</dbReference>
<dbReference type="GeneID" id="80019619"/>
<dbReference type="RefSeq" id="YP_010755012.1">
    <property type="nucleotide sequence ID" value="NC_073467.1"/>
</dbReference>
<reference evidence="1" key="1">
    <citation type="submission" date="2022-06" db="EMBL/GenBank/DDBJ databases">
        <authorList>
            <person name="Butura J."/>
            <person name="LaBianca K."/>
            <person name="McKnight A."/>
            <person name="Pan K."/>
            <person name="Whelan S."/>
            <person name="Laramee A."/>
            <person name="Rocheleau J.M."/>
            <person name="Chien P."/>
            <person name="Garlena R.A."/>
            <person name="Russell D.A."/>
            <person name="Jacobs-Sera D."/>
            <person name="Hatfull G.F."/>
        </authorList>
    </citation>
    <scope>NUCLEOTIDE SEQUENCE</scope>
</reference>
<evidence type="ECO:0000313" key="1">
    <source>
        <dbReference type="EMBL" id="UVF60412.1"/>
    </source>
</evidence>
<dbReference type="KEGG" id="vg:80019619"/>
<protein>
    <submittedName>
        <fullName evidence="1">DNA terminal protein</fullName>
    </submittedName>
</protein>
<name>A0A976YCI6_9CAUD</name>